<reference evidence="4 5" key="1">
    <citation type="submission" date="2022-03" db="EMBL/GenBank/DDBJ databases">
        <authorList>
            <person name="Koch H."/>
        </authorList>
    </citation>
    <scope>NUCLEOTIDE SEQUENCE [LARGE SCALE GENOMIC DNA]</scope>
    <source>
        <strain evidence="4 5">G1</strain>
    </source>
</reference>
<evidence type="ECO:0000313" key="5">
    <source>
        <dbReference type="Proteomes" id="UP001295463"/>
    </source>
</evidence>
<evidence type="ECO:0000259" key="3">
    <source>
        <dbReference type="PROSITE" id="PS01031"/>
    </source>
</evidence>
<feature type="domain" description="SHSP" evidence="3">
    <location>
        <begin position="36"/>
        <end position="144"/>
    </location>
</feature>
<dbReference type="InterPro" id="IPR031107">
    <property type="entry name" value="Small_HSP"/>
</dbReference>
<name>A0ABN8HCM9_9BACT</name>
<evidence type="ECO:0000313" key="4">
    <source>
        <dbReference type="EMBL" id="CAH2030506.1"/>
    </source>
</evidence>
<accession>A0ABN8HCM9</accession>
<proteinExistence type="inferred from homology"/>
<organism evidence="4 5">
    <name type="scientific">Trichlorobacter ammonificans</name>
    <dbReference type="NCBI Taxonomy" id="2916410"/>
    <lineage>
        <taxon>Bacteria</taxon>
        <taxon>Pseudomonadati</taxon>
        <taxon>Thermodesulfobacteriota</taxon>
        <taxon>Desulfuromonadia</taxon>
        <taxon>Geobacterales</taxon>
        <taxon>Geobacteraceae</taxon>
        <taxon>Trichlorobacter</taxon>
    </lineage>
</organism>
<dbReference type="SUPFAM" id="SSF49764">
    <property type="entry name" value="HSP20-like chaperones"/>
    <property type="match status" value="1"/>
</dbReference>
<evidence type="ECO:0000256" key="1">
    <source>
        <dbReference type="PROSITE-ProRule" id="PRU00285"/>
    </source>
</evidence>
<dbReference type="Pfam" id="PF00011">
    <property type="entry name" value="HSP20"/>
    <property type="match status" value="1"/>
</dbReference>
<dbReference type="Proteomes" id="UP001295463">
    <property type="component" value="Chromosome"/>
</dbReference>
<evidence type="ECO:0000256" key="2">
    <source>
        <dbReference type="RuleBase" id="RU003616"/>
    </source>
</evidence>
<dbReference type="Gene3D" id="2.60.40.790">
    <property type="match status" value="1"/>
</dbReference>
<dbReference type="CDD" id="cd06464">
    <property type="entry name" value="ACD_sHsps-like"/>
    <property type="match status" value="1"/>
</dbReference>
<dbReference type="InterPro" id="IPR008978">
    <property type="entry name" value="HSP20-like_chaperone"/>
</dbReference>
<dbReference type="PROSITE" id="PS01031">
    <property type="entry name" value="SHSP"/>
    <property type="match status" value="1"/>
</dbReference>
<protein>
    <submittedName>
        <fullName evidence="4">Heat shock protein Hsp20</fullName>
    </submittedName>
</protein>
<dbReference type="EMBL" id="OW150024">
    <property type="protein sequence ID" value="CAH2030506.1"/>
    <property type="molecule type" value="Genomic_DNA"/>
</dbReference>
<sequence>MPRSGGRKPLFSEQYNRHLDEMRSLLHALDHRFDGENEGDVSVAMDIYETDRAVVLEFDLPGVLPDNISIMQRGMVVVIRADKLPDPPQERQRYLCLERHFGQMCRTVRLPDLTDPAQVRAEYRRGVLRIICPKGQERRIVIKE</sequence>
<dbReference type="PANTHER" id="PTHR11527">
    <property type="entry name" value="HEAT-SHOCK PROTEIN 20 FAMILY MEMBER"/>
    <property type="match status" value="1"/>
</dbReference>
<gene>
    <name evidence="4" type="ORF">GEAMG1_0694</name>
</gene>
<keyword evidence="5" id="KW-1185">Reference proteome</keyword>
<dbReference type="RefSeq" id="WP_305731441.1">
    <property type="nucleotide sequence ID" value="NZ_OW150024.1"/>
</dbReference>
<comment type="similarity">
    <text evidence="1 2">Belongs to the small heat shock protein (HSP20) family.</text>
</comment>
<dbReference type="InterPro" id="IPR002068">
    <property type="entry name" value="A-crystallin/Hsp20_dom"/>
</dbReference>
<keyword evidence="4" id="KW-0346">Stress response</keyword>